<dbReference type="Proteomes" id="UP000521943">
    <property type="component" value="Unassembled WGS sequence"/>
</dbReference>
<comment type="caution">
    <text evidence="1">The sequence shown here is derived from an EMBL/GenBank/DDBJ whole genome shotgun (WGS) entry which is preliminary data.</text>
</comment>
<evidence type="ECO:0000313" key="2">
    <source>
        <dbReference type="Proteomes" id="UP000521943"/>
    </source>
</evidence>
<reference evidence="1 2" key="1">
    <citation type="submission" date="2020-07" db="EMBL/GenBank/DDBJ databases">
        <title>Comparative genomics of pyrophilous fungi reveals a link between fire events and developmental genes.</title>
        <authorList>
            <consortium name="DOE Joint Genome Institute"/>
            <person name="Steindorff A.S."/>
            <person name="Carver A."/>
            <person name="Calhoun S."/>
            <person name="Stillman K."/>
            <person name="Liu H."/>
            <person name="Lipzen A."/>
            <person name="Pangilinan J."/>
            <person name="Labutti K."/>
            <person name="Bruns T.D."/>
            <person name="Grigoriev I.V."/>
        </authorList>
    </citation>
    <scope>NUCLEOTIDE SEQUENCE [LARGE SCALE GENOMIC DNA]</scope>
    <source>
        <strain evidence="1 2">CBS 144469</strain>
    </source>
</reference>
<name>A0A8H6HE89_9AGAR</name>
<dbReference type="OrthoDB" id="3261690at2759"/>
<proteinExistence type="predicted"/>
<protein>
    <submittedName>
        <fullName evidence="1">Uncharacterized protein</fullName>
    </submittedName>
</protein>
<accession>A0A8H6HE89</accession>
<organism evidence="1 2">
    <name type="scientific">Ephemerocybe angulata</name>
    <dbReference type="NCBI Taxonomy" id="980116"/>
    <lineage>
        <taxon>Eukaryota</taxon>
        <taxon>Fungi</taxon>
        <taxon>Dikarya</taxon>
        <taxon>Basidiomycota</taxon>
        <taxon>Agaricomycotina</taxon>
        <taxon>Agaricomycetes</taxon>
        <taxon>Agaricomycetidae</taxon>
        <taxon>Agaricales</taxon>
        <taxon>Agaricineae</taxon>
        <taxon>Psathyrellaceae</taxon>
        <taxon>Ephemerocybe</taxon>
    </lineage>
</organism>
<gene>
    <name evidence="1" type="ORF">DFP72DRAFT_1078386</name>
</gene>
<sequence length="801" mass="90162">MATTIPQLESPTIFPSFLDELPEHCDTNTPSMRLFTLESLVQTADWLHINERDKDLALLVGCGVGNDYHALLNLSRNHMYDRSARTVTRFYGAIIGVSENIAVRGTDLLLLQDLSGEQSIRDNCYTYHTWSTSECSFTAPLHTIPNTGFATFEDGNSIGILLPGLYDDARKTHHIKPHEYRIIWDCVIIPAIAELVASGDPVCFTSLSHSANQDQDTTLARLPSDYLPYLSEAIRRHANSTDVPWLHGLSFVHVVPQRSSLHGFSPDASQATLLAYLSSNHISVESINDAAQSDDTWIIEVGVEVNAGHRCAVWAKDYHSVVYEALTGETLDTHSFDYRPRMISHLTDAAGFHMVDDEGIEKRLTGQPTVVDLYSTDPKLKAITEHGGPIETPTGLDIIRRKYKSMSFLEDLARGCLEGARPVSSRATVRRSLHLANKALLNIDTNIISDACLIFATDVLWKWRAYRAYAFDYFIEEQREHPEGLSIHHQNSLLVTAAIAWLLQSFFTADMDLYATFRYPASHCAGAVFLEEVSGYGLGRGSWFDMVEPHHYLHERDIIRDLGDNVSAAVHAFKVRQYDVHGPRPPRPAPDGQPVFQCSTPIIEHPGTRIAMPYVYHHPDISLGERRPDFLEDEALCHYVNEVTCSFITDILQLAPSTKDGISSILPNFNGSSTNSLDVGNRDDLGNIFRQYQWKHATYDEWTRAFDILFPPHGVNSSRYLEYRGSAYYRRWQQLSLELSDTMFRMVRAAVWETVFRSLYWIPSCHSDSIWSVTPDPHYIDSLALDVGSVKILINGQCGPV</sequence>
<keyword evidence="2" id="KW-1185">Reference proteome</keyword>
<dbReference type="EMBL" id="JACGCI010000118">
    <property type="protein sequence ID" value="KAF6744537.1"/>
    <property type="molecule type" value="Genomic_DNA"/>
</dbReference>
<dbReference type="AlphaFoldDB" id="A0A8H6HE89"/>
<evidence type="ECO:0000313" key="1">
    <source>
        <dbReference type="EMBL" id="KAF6744537.1"/>
    </source>
</evidence>